<evidence type="ECO:0000256" key="3">
    <source>
        <dbReference type="ARBA" id="ARBA00022795"/>
    </source>
</evidence>
<evidence type="ECO:0000313" key="5">
    <source>
        <dbReference type="EMBL" id="MCQ8897370.1"/>
    </source>
</evidence>
<keyword evidence="5" id="KW-0966">Cell projection</keyword>
<keyword evidence="3" id="KW-1005">Bacterial flagellum biogenesis</keyword>
<keyword evidence="5" id="KW-0282">Flagellum</keyword>
<evidence type="ECO:0000313" key="6">
    <source>
        <dbReference type="Proteomes" id="UP001204142"/>
    </source>
</evidence>
<feature type="region of interest" description="Disordered" evidence="4">
    <location>
        <begin position="144"/>
        <end position="170"/>
    </location>
</feature>
<dbReference type="InterPro" id="IPR036679">
    <property type="entry name" value="FlgN-like_sf"/>
</dbReference>
<feature type="compositionally biased region" description="Low complexity" evidence="4">
    <location>
        <begin position="153"/>
        <end position="163"/>
    </location>
</feature>
<evidence type="ECO:0000256" key="4">
    <source>
        <dbReference type="SAM" id="MobiDB-lite"/>
    </source>
</evidence>
<protein>
    <submittedName>
        <fullName evidence="5">Flagellar protein FlgN</fullName>
    </submittedName>
</protein>
<evidence type="ECO:0000256" key="1">
    <source>
        <dbReference type="ARBA" id="ARBA00002397"/>
    </source>
</evidence>
<name>A0ABT1WIN0_9BURK</name>
<gene>
    <name evidence="5" type="ORF">NQT62_13090</name>
</gene>
<comment type="caution">
    <text evidence="5">The sequence shown here is derived from an EMBL/GenBank/DDBJ whole genome shotgun (WGS) entry which is preliminary data.</text>
</comment>
<keyword evidence="6" id="KW-1185">Reference proteome</keyword>
<accession>A0ABT1WIN0</accession>
<sequence>MSHTEQAINLYRNLAQECDIAMALVDVLLEEQACLVKLETKRLGELALQKEGMMLELEKRYLNNIQIAQSLGYEPTLDGIAHWVDELATDERRLQSTYATLRETLQQAHRLNTANGELVAEQLAGLQERISILTAAAVAEQQPGTANTYGPTGSLNSLSGSGLTPRAVIR</sequence>
<comment type="similarity">
    <text evidence="2">Belongs to the FlgN family.</text>
</comment>
<keyword evidence="5" id="KW-0969">Cilium</keyword>
<dbReference type="Proteomes" id="UP001204142">
    <property type="component" value="Unassembled WGS sequence"/>
</dbReference>
<dbReference type="Pfam" id="PF05130">
    <property type="entry name" value="FlgN"/>
    <property type="match status" value="1"/>
</dbReference>
<dbReference type="SUPFAM" id="SSF140566">
    <property type="entry name" value="FlgN-like"/>
    <property type="match status" value="1"/>
</dbReference>
<dbReference type="EMBL" id="JANIGO010000004">
    <property type="protein sequence ID" value="MCQ8897370.1"/>
    <property type="molecule type" value="Genomic_DNA"/>
</dbReference>
<dbReference type="InterPro" id="IPR007809">
    <property type="entry name" value="FlgN-like"/>
</dbReference>
<proteinExistence type="inferred from homology"/>
<evidence type="ECO:0000256" key="2">
    <source>
        <dbReference type="ARBA" id="ARBA00007703"/>
    </source>
</evidence>
<reference evidence="5 6" key="1">
    <citation type="submission" date="2022-07" db="EMBL/GenBank/DDBJ databases">
        <authorList>
            <person name="Xamxidin M."/>
            <person name="Wu M."/>
        </authorList>
    </citation>
    <scope>NUCLEOTIDE SEQUENCE [LARGE SCALE GENOMIC DNA]</scope>
    <source>
        <strain evidence="5 6">NBRC 111650</strain>
    </source>
</reference>
<dbReference type="Gene3D" id="1.20.58.300">
    <property type="entry name" value="FlgN-like"/>
    <property type="match status" value="1"/>
</dbReference>
<comment type="function">
    <text evidence="1">Required for the efficient initiation of filament assembly.</text>
</comment>
<dbReference type="RefSeq" id="WP_256765164.1">
    <property type="nucleotide sequence ID" value="NZ_JANIGO010000004.1"/>
</dbReference>
<organism evidence="5 6">
    <name type="scientific">Limnobacter humi</name>
    <dbReference type="NCBI Taxonomy" id="1778671"/>
    <lineage>
        <taxon>Bacteria</taxon>
        <taxon>Pseudomonadati</taxon>
        <taxon>Pseudomonadota</taxon>
        <taxon>Betaproteobacteria</taxon>
        <taxon>Burkholderiales</taxon>
        <taxon>Burkholderiaceae</taxon>
        <taxon>Limnobacter</taxon>
    </lineage>
</organism>